<feature type="domain" description="PiggyBac transposable element-derived protein" evidence="1">
    <location>
        <begin position="2"/>
        <end position="147"/>
    </location>
</feature>
<comment type="caution">
    <text evidence="2">The sequence shown here is derived from an EMBL/GenBank/DDBJ whole genome shotgun (WGS) entry which is preliminary data.</text>
</comment>
<proteinExistence type="predicted"/>
<organism evidence="2 3">
    <name type="scientific">Plakobranchus ocellatus</name>
    <dbReference type="NCBI Taxonomy" id="259542"/>
    <lineage>
        <taxon>Eukaryota</taxon>
        <taxon>Metazoa</taxon>
        <taxon>Spiralia</taxon>
        <taxon>Lophotrochozoa</taxon>
        <taxon>Mollusca</taxon>
        <taxon>Gastropoda</taxon>
        <taxon>Heterobranchia</taxon>
        <taxon>Euthyneura</taxon>
        <taxon>Panpulmonata</taxon>
        <taxon>Sacoglossa</taxon>
        <taxon>Placobranchoidea</taxon>
        <taxon>Plakobranchidae</taxon>
        <taxon>Plakobranchus</taxon>
    </lineage>
</organism>
<dbReference type="AlphaFoldDB" id="A0AAV4B1V9"/>
<gene>
    <name evidence="2" type="ORF">PoB_003922300</name>
</gene>
<dbReference type="Pfam" id="PF13843">
    <property type="entry name" value="DDE_Tnp_1_7"/>
    <property type="match status" value="1"/>
</dbReference>
<evidence type="ECO:0000313" key="2">
    <source>
        <dbReference type="EMBL" id="GFO12718.1"/>
    </source>
</evidence>
<accession>A0AAV4B1V9</accession>
<sequence>MIIGFKGRWSYKQFNSTKLKKYHIKSFGLVDSTTGYVLNLLTYYGSDTSYNPDCDPDSGIAIKIFDTLLNGLGTGHYIFADRWYTTRALVDHLVAKNIYYTGIIQTNRKNFQARAKNPEAGTHGINIPKTTDEKIMCVSFKDKKAKNLSLWSQHVQQWNLCS</sequence>
<dbReference type="PANTHER" id="PTHR46599:SF3">
    <property type="entry name" value="PIGGYBAC TRANSPOSABLE ELEMENT-DERIVED PROTEIN 4"/>
    <property type="match status" value="1"/>
</dbReference>
<reference evidence="2 3" key="1">
    <citation type="journal article" date="2021" name="Elife">
        <title>Chloroplast acquisition without the gene transfer in kleptoplastic sea slugs, Plakobranchus ocellatus.</title>
        <authorList>
            <person name="Maeda T."/>
            <person name="Takahashi S."/>
            <person name="Yoshida T."/>
            <person name="Shimamura S."/>
            <person name="Takaki Y."/>
            <person name="Nagai Y."/>
            <person name="Toyoda A."/>
            <person name="Suzuki Y."/>
            <person name="Arimoto A."/>
            <person name="Ishii H."/>
            <person name="Satoh N."/>
            <person name="Nishiyama T."/>
            <person name="Hasebe M."/>
            <person name="Maruyama T."/>
            <person name="Minagawa J."/>
            <person name="Obokata J."/>
            <person name="Shigenobu S."/>
        </authorList>
    </citation>
    <scope>NUCLEOTIDE SEQUENCE [LARGE SCALE GENOMIC DNA]</scope>
</reference>
<evidence type="ECO:0000259" key="1">
    <source>
        <dbReference type="Pfam" id="PF13843"/>
    </source>
</evidence>
<name>A0AAV4B1V9_9GAST</name>
<dbReference type="EMBL" id="BLXT01004456">
    <property type="protein sequence ID" value="GFO12718.1"/>
    <property type="molecule type" value="Genomic_DNA"/>
</dbReference>
<keyword evidence="3" id="KW-1185">Reference proteome</keyword>
<dbReference type="Proteomes" id="UP000735302">
    <property type="component" value="Unassembled WGS sequence"/>
</dbReference>
<dbReference type="InterPro" id="IPR029526">
    <property type="entry name" value="PGBD"/>
</dbReference>
<dbReference type="PANTHER" id="PTHR46599">
    <property type="entry name" value="PIGGYBAC TRANSPOSABLE ELEMENT-DERIVED PROTEIN 4"/>
    <property type="match status" value="1"/>
</dbReference>
<evidence type="ECO:0000313" key="3">
    <source>
        <dbReference type="Proteomes" id="UP000735302"/>
    </source>
</evidence>
<protein>
    <submittedName>
        <fullName evidence="2">PiggyBac transposable element-derived protein 4</fullName>
    </submittedName>
</protein>